<dbReference type="HAMAP" id="MF_01326_B">
    <property type="entry name" value="Ribosomal_uL24_B"/>
    <property type="match status" value="1"/>
</dbReference>
<dbReference type="GO" id="GO:0005840">
    <property type="term" value="C:ribosome"/>
    <property type="evidence" value="ECO:0007669"/>
    <property type="project" value="UniProtKB-KW"/>
</dbReference>
<dbReference type="SUPFAM" id="SSF50104">
    <property type="entry name" value="Translation proteins SH3-like domain"/>
    <property type="match status" value="1"/>
</dbReference>
<dbReference type="InterPro" id="IPR014722">
    <property type="entry name" value="Rib_uL2_dom2"/>
</dbReference>
<keyword evidence="2 4" id="KW-0689">Ribosomal protein</keyword>
<evidence type="ECO:0000256" key="2">
    <source>
        <dbReference type="ARBA" id="ARBA00022980"/>
    </source>
</evidence>
<dbReference type="GO" id="GO:0006412">
    <property type="term" value="P:translation"/>
    <property type="evidence" value="ECO:0007669"/>
    <property type="project" value="InterPro"/>
</dbReference>
<dbReference type="GO" id="GO:0003735">
    <property type="term" value="F:structural constituent of ribosome"/>
    <property type="evidence" value="ECO:0007669"/>
    <property type="project" value="InterPro"/>
</dbReference>
<dbReference type="InterPro" id="IPR005824">
    <property type="entry name" value="KOW"/>
</dbReference>
<keyword evidence="7" id="KW-1185">Reference proteome</keyword>
<reference evidence="6" key="1">
    <citation type="submission" date="2022-07" db="EMBL/GenBank/DDBJ databases">
        <title>Phylogenomic reconstructions and comparative analyses of Kickxellomycotina fungi.</title>
        <authorList>
            <person name="Reynolds N.K."/>
            <person name="Stajich J.E."/>
            <person name="Barry K."/>
            <person name="Grigoriev I.V."/>
            <person name="Crous P."/>
            <person name="Smith M.E."/>
        </authorList>
    </citation>
    <scope>NUCLEOTIDE SEQUENCE</scope>
    <source>
        <strain evidence="6">NBRC 32514</strain>
    </source>
</reference>
<dbReference type="InterPro" id="IPR041988">
    <property type="entry name" value="Ribosomal_uL24_KOW"/>
</dbReference>
<evidence type="ECO:0000313" key="6">
    <source>
        <dbReference type="EMBL" id="KAJ1725635.1"/>
    </source>
</evidence>
<comment type="caution">
    <text evidence="6">The sequence shown here is derived from an EMBL/GenBank/DDBJ whole genome shotgun (WGS) entry which is preliminary data.</text>
</comment>
<dbReference type="AlphaFoldDB" id="A0A9W8CTE9"/>
<keyword evidence="3 4" id="KW-0687">Ribonucleoprotein</keyword>
<dbReference type="Gene3D" id="2.30.30.30">
    <property type="match status" value="1"/>
</dbReference>
<organism evidence="6 7">
    <name type="scientific">Coemansia erecta</name>
    <dbReference type="NCBI Taxonomy" id="147472"/>
    <lineage>
        <taxon>Eukaryota</taxon>
        <taxon>Fungi</taxon>
        <taxon>Fungi incertae sedis</taxon>
        <taxon>Zoopagomycota</taxon>
        <taxon>Kickxellomycotina</taxon>
        <taxon>Kickxellomycetes</taxon>
        <taxon>Kickxellales</taxon>
        <taxon>Kickxellaceae</taxon>
        <taxon>Coemansia</taxon>
    </lineage>
</organism>
<proteinExistence type="inferred from homology"/>
<dbReference type="NCBIfam" id="TIGR01079">
    <property type="entry name" value="rplX_bact"/>
    <property type="match status" value="1"/>
</dbReference>
<evidence type="ECO:0000259" key="5">
    <source>
        <dbReference type="SMART" id="SM00739"/>
    </source>
</evidence>
<dbReference type="InterPro" id="IPR057264">
    <property type="entry name" value="Ribosomal_uL24_C"/>
</dbReference>
<name>A0A9W8CTE9_9FUNG</name>
<dbReference type="InterPro" id="IPR005825">
    <property type="entry name" value="Ribosomal_uL24_CS"/>
</dbReference>
<dbReference type="PROSITE" id="PS01108">
    <property type="entry name" value="RIBOSOMAL_L24"/>
    <property type="match status" value="1"/>
</dbReference>
<dbReference type="Pfam" id="PF00467">
    <property type="entry name" value="KOW"/>
    <property type="match status" value="1"/>
</dbReference>
<dbReference type="Proteomes" id="UP001149813">
    <property type="component" value="Unassembled WGS sequence"/>
</dbReference>
<protein>
    <recommendedName>
        <fullName evidence="5">KOW domain-containing protein</fullName>
    </recommendedName>
</protein>
<evidence type="ECO:0000256" key="3">
    <source>
        <dbReference type="ARBA" id="ARBA00023274"/>
    </source>
</evidence>
<feature type="domain" description="KOW" evidence="5">
    <location>
        <begin position="32"/>
        <end position="59"/>
    </location>
</feature>
<gene>
    <name evidence="6" type="ORF">LPJ53_000114</name>
</gene>
<sequence length="190" mass="21389">MRLHRSILKATSTRAMPRDKTLRKDLQLKTWKITRGDQVMVISGKDRGQTGTVTEVMRKTNSVFVRGLKLAFKNVAKTKESPSGKIQKEMPIHVSNVALIDPSTNQPTKVRIGKVDNPDTGAKERRRYSVSSGTEIPRNIDLSYQKEWKDGAADTVPEVANKVSFTTVPGVPPFPADVVREIRNRHKKHY</sequence>
<accession>A0A9W8CTE9</accession>
<dbReference type="GO" id="GO:0003723">
    <property type="term" value="F:RNA binding"/>
    <property type="evidence" value="ECO:0007669"/>
    <property type="project" value="InterPro"/>
</dbReference>
<comment type="similarity">
    <text evidence="1 4">Belongs to the universal ribosomal protein uL24 family.</text>
</comment>
<dbReference type="EMBL" id="JANBOJ010000002">
    <property type="protein sequence ID" value="KAJ1725635.1"/>
    <property type="molecule type" value="Genomic_DNA"/>
</dbReference>
<dbReference type="OrthoDB" id="359154at2759"/>
<evidence type="ECO:0000256" key="1">
    <source>
        <dbReference type="ARBA" id="ARBA00010618"/>
    </source>
</evidence>
<dbReference type="SMART" id="SM00739">
    <property type="entry name" value="KOW"/>
    <property type="match status" value="1"/>
</dbReference>
<dbReference type="Pfam" id="PF17136">
    <property type="entry name" value="ribosomal_L24"/>
    <property type="match status" value="1"/>
</dbReference>
<evidence type="ECO:0000256" key="4">
    <source>
        <dbReference type="RuleBase" id="RU003477"/>
    </source>
</evidence>
<dbReference type="PANTHER" id="PTHR12903">
    <property type="entry name" value="MITOCHONDRIAL RIBOSOMAL PROTEIN L24"/>
    <property type="match status" value="1"/>
</dbReference>
<dbReference type="GO" id="GO:1990904">
    <property type="term" value="C:ribonucleoprotein complex"/>
    <property type="evidence" value="ECO:0007669"/>
    <property type="project" value="UniProtKB-KW"/>
</dbReference>
<evidence type="ECO:0000313" key="7">
    <source>
        <dbReference type="Proteomes" id="UP001149813"/>
    </source>
</evidence>
<dbReference type="InterPro" id="IPR003256">
    <property type="entry name" value="Ribosomal_uL24"/>
</dbReference>
<dbReference type="InterPro" id="IPR008991">
    <property type="entry name" value="Translation_prot_SH3-like_sf"/>
</dbReference>
<dbReference type="CDD" id="cd06089">
    <property type="entry name" value="KOW_RPL26"/>
    <property type="match status" value="1"/>
</dbReference>